<dbReference type="Pfam" id="PF23867">
    <property type="entry name" value="Mmc1_N"/>
    <property type="match status" value="1"/>
</dbReference>
<dbReference type="EMBL" id="CDMC01000004">
    <property type="protein sequence ID" value="CEL04281.1"/>
    <property type="molecule type" value="Genomic_DNA"/>
</dbReference>
<accession>A0A0U5C751</accession>
<reference evidence="4" key="1">
    <citation type="journal article" date="2016" name="Genome Announc.">
        <title>Draft genome sequences of fungus Aspergillus calidoustus.</title>
        <authorList>
            <person name="Horn F."/>
            <person name="Linde J."/>
            <person name="Mattern D.J."/>
            <person name="Walther G."/>
            <person name="Guthke R."/>
            <person name="Scherlach K."/>
            <person name="Martin K."/>
            <person name="Brakhage A.A."/>
            <person name="Petzke L."/>
            <person name="Valiante V."/>
        </authorList>
    </citation>
    <scope>NUCLEOTIDE SEQUENCE [LARGE SCALE GENOMIC DNA]</scope>
    <source>
        <strain evidence="4">SF006504</strain>
    </source>
</reference>
<sequence length="667" mass="73102">MPLKLRGSLPKSLPHAGDSSTKRIPHCPSCAVSVTQRRTLLTRRALSSPRTRTQSQSQLRIQSRIPRLDVSLQPLSKANTTHKSNYSTSPSTAHTARHVPPRLRELYESLARIQAIAPEQVNLSRVQLALRGLETEEPLIRVAVLGLNDVASARKLVRLLLADPLKGREDWEDMLDNVSGENGDDELERGLLIRYGEVSESISNHLVPTISVPSPILKKGNIEILVTSLGAGADISGANAGAQLTADTFLVPTVTIQTSHTGRHNMVRYPVHRSIVCAEGVDGLLAYCRLIAQADLGKEASSVYAAVEVGVSGPRLNNDRIAFVDINKAEEALAKFRESVQNAILYERGWTGSGVQPIVDWLSSPRGEEGSLDPSLKSLITSLVDSAEQAVVKEENRRVQQVEEGSVAEEVREGLDRAVSTWAENAHTELRGSLEEGFATKKWRGLAWWKLFWRVDDVGMITSEILEKKYLRGAENAVIWTAGQLDQAGLRVYEKEETVADPARADSSASASSGNVAVAIVEQAPKEEQVPWPTQISKSRARLLESTVPSLQALAQRLVLFSLSTTSLTSALSVLTYVSLPASSIYETCTIAAAGLIYSLRRQQRKWDVARTFWEEEVREQGRAALLETEEQLRTTLRDGGKSQVDVTAHEARKAITDAREALGNVH</sequence>
<name>A0A0U5C751_ASPCI</name>
<proteinExistence type="predicted"/>
<dbReference type="OMA" id="WAERAHT"/>
<feature type="domain" description="Mmc1 C-terminal" evidence="2">
    <location>
        <begin position="416"/>
        <end position="623"/>
    </location>
</feature>
<dbReference type="STRING" id="454130.A0A0U5C751"/>
<dbReference type="OrthoDB" id="5319015at2759"/>
<dbReference type="InterPro" id="IPR056196">
    <property type="entry name" value="Mmc1_C"/>
</dbReference>
<protein>
    <recommendedName>
        <fullName evidence="2">Mmc1 C-terminal domain-containing protein</fullName>
    </recommendedName>
</protein>
<evidence type="ECO:0000313" key="3">
    <source>
        <dbReference type="EMBL" id="CEL04281.1"/>
    </source>
</evidence>
<keyword evidence="4" id="KW-1185">Reference proteome</keyword>
<evidence type="ECO:0000259" key="2">
    <source>
        <dbReference type="Pfam" id="PF23868"/>
    </source>
</evidence>
<dbReference type="AlphaFoldDB" id="A0A0U5C751"/>
<dbReference type="PANTHER" id="PTHR38644:SF1">
    <property type="entry name" value="EXPRESSED PROTEIN"/>
    <property type="match status" value="1"/>
</dbReference>
<feature type="region of interest" description="Disordered" evidence="1">
    <location>
        <begin position="72"/>
        <end position="100"/>
    </location>
</feature>
<dbReference type="PANTHER" id="PTHR38644">
    <property type="entry name" value="EXPRESSED PROTEIN"/>
    <property type="match status" value="1"/>
</dbReference>
<gene>
    <name evidence="3" type="ORF">ASPCAL05411</name>
</gene>
<evidence type="ECO:0000313" key="4">
    <source>
        <dbReference type="Proteomes" id="UP000054771"/>
    </source>
</evidence>
<dbReference type="Proteomes" id="UP000054771">
    <property type="component" value="Unassembled WGS sequence"/>
</dbReference>
<organism evidence="3 4">
    <name type="scientific">Aspergillus calidoustus</name>
    <dbReference type="NCBI Taxonomy" id="454130"/>
    <lineage>
        <taxon>Eukaryota</taxon>
        <taxon>Fungi</taxon>
        <taxon>Dikarya</taxon>
        <taxon>Ascomycota</taxon>
        <taxon>Pezizomycotina</taxon>
        <taxon>Eurotiomycetes</taxon>
        <taxon>Eurotiomycetidae</taxon>
        <taxon>Eurotiales</taxon>
        <taxon>Aspergillaceae</taxon>
        <taxon>Aspergillus</taxon>
        <taxon>Aspergillus subgen. Nidulantes</taxon>
    </lineage>
</organism>
<feature type="region of interest" description="Disordered" evidence="1">
    <location>
        <begin position="1"/>
        <end position="26"/>
    </location>
</feature>
<feature type="compositionally biased region" description="Polar residues" evidence="1">
    <location>
        <begin position="73"/>
        <end position="94"/>
    </location>
</feature>
<dbReference type="Pfam" id="PF23868">
    <property type="entry name" value="Mmc1_C"/>
    <property type="match status" value="1"/>
</dbReference>
<evidence type="ECO:0000256" key="1">
    <source>
        <dbReference type="SAM" id="MobiDB-lite"/>
    </source>
</evidence>